<organism evidence="1 2">
    <name type="scientific">Thalassobacillus cyri</name>
    <dbReference type="NCBI Taxonomy" id="571932"/>
    <lineage>
        <taxon>Bacteria</taxon>
        <taxon>Bacillati</taxon>
        <taxon>Bacillota</taxon>
        <taxon>Bacilli</taxon>
        <taxon>Bacillales</taxon>
        <taxon>Bacillaceae</taxon>
        <taxon>Thalassobacillus</taxon>
    </lineage>
</organism>
<dbReference type="Pfam" id="PF04655">
    <property type="entry name" value="APH_6_hur"/>
    <property type="match status" value="1"/>
</dbReference>
<dbReference type="Gene3D" id="3.90.1200.10">
    <property type="match status" value="1"/>
</dbReference>
<dbReference type="InterPro" id="IPR011009">
    <property type="entry name" value="Kinase-like_dom_sf"/>
</dbReference>
<dbReference type="InterPro" id="IPR006748">
    <property type="entry name" value="NH2Glyco/OHUrea_AB-resist_kin"/>
</dbReference>
<dbReference type="AlphaFoldDB" id="A0A1H4FPX9"/>
<proteinExistence type="predicted"/>
<name>A0A1H4FPX9_9BACI</name>
<evidence type="ECO:0000313" key="1">
    <source>
        <dbReference type="EMBL" id="SEA98552.1"/>
    </source>
</evidence>
<keyword evidence="2" id="KW-1185">Reference proteome</keyword>
<dbReference type="GO" id="GO:0019748">
    <property type="term" value="P:secondary metabolic process"/>
    <property type="evidence" value="ECO:0007669"/>
    <property type="project" value="InterPro"/>
</dbReference>
<dbReference type="SUPFAM" id="SSF56112">
    <property type="entry name" value="Protein kinase-like (PK-like)"/>
    <property type="match status" value="1"/>
</dbReference>
<dbReference type="Proteomes" id="UP000198584">
    <property type="component" value="Unassembled WGS sequence"/>
</dbReference>
<evidence type="ECO:0000313" key="2">
    <source>
        <dbReference type="Proteomes" id="UP000198584"/>
    </source>
</evidence>
<sequence length="302" mass="34668">MEMQKQFVESVRLYFKEEGEAWLQKLPGLITYCEEKWALQLKTPFFLSINYVAPAVREDGTELVVKISLPGGGFLDEWEALHLFNGEGMASLVEVDQEHRILLIEKLTPGYTLAELEDDEEACRIAAHVLKKLHHPAPENTRLPTTKAREDNLKAILSKNPNGLGPISKETLEQASRMFTCLHETSRDLRLLHGDFHHYNVLASRKDEWTAIDPKGLIGEREYDLIQFLLNKLPEEGKLPVIEKRVEIFTEELKLNKERLLLWGFCHTVLAASWTVDDHGSYDQSFFEVIEVFEKLLLLKGS</sequence>
<protein>
    <submittedName>
        <fullName evidence="1">Streptomycin 6-kinase</fullName>
    </submittedName>
</protein>
<dbReference type="GO" id="GO:0016773">
    <property type="term" value="F:phosphotransferase activity, alcohol group as acceptor"/>
    <property type="evidence" value="ECO:0007669"/>
    <property type="project" value="InterPro"/>
</dbReference>
<keyword evidence="1" id="KW-0808">Transferase</keyword>
<dbReference type="STRING" id="571932.SAMN05421743_11212"/>
<dbReference type="RefSeq" id="WP_093045614.1">
    <property type="nucleotide sequence ID" value="NZ_FNQR01000012.1"/>
</dbReference>
<dbReference type="OrthoDB" id="179394at2"/>
<dbReference type="EMBL" id="FNQR01000012">
    <property type="protein sequence ID" value="SEA98552.1"/>
    <property type="molecule type" value="Genomic_DNA"/>
</dbReference>
<accession>A0A1H4FPX9</accession>
<reference evidence="1 2" key="1">
    <citation type="submission" date="2016-10" db="EMBL/GenBank/DDBJ databases">
        <authorList>
            <person name="de Groot N.N."/>
        </authorList>
    </citation>
    <scope>NUCLEOTIDE SEQUENCE [LARGE SCALE GENOMIC DNA]</scope>
    <source>
        <strain evidence="1 2">CCM7597</strain>
    </source>
</reference>
<gene>
    <name evidence="1" type="ORF">SAMN05421743_11212</name>
</gene>
<dbReference type="GO" id="GO:0016301">
    <property type="term" value="F:kinase activity"/>
    <property type="evidence" value="ECO:0007669"/>
    <property type="project" value="UniProtKB-KW"/>
</dbReference>
<keyword evidence="1" id="KW-0418">Kinase</keyword>